<name>A0A9P9ES44_9HYPO</name>
<gene>
    <name evidence="1" type="ORF">EDB81DRAFT_721663</name>
</gene>
<dbReference type="GO" id="GO:0016747">
    <property type="term" value="F:acyltransferase activity, transferring groups other than amino-acyl groups"/>
    <property type="evidence" value="ECO:0007669"/>
    <property type="project" value="TreeGrafter"/>
</dbReference>
<organism evidence="1 2">
    <name type="scientific">Dactylonectria macrodidyma</name>
    <dbReference type="NCBI Taxonomy" id="307937"/>
    <lineage>
        <taxon>Eukaryota</taxon>
        <taxon>Fungi</taxon>
        <taxon>Dikarya</taxon>
        <taxon>Ascomycota</taxon>
        <taxon>Pezizomycotina</taxon>
        <taxon>Sordariomycetes</taxon>
        <taxon>Hypocreomycetidae</taxon>
        <taxon>Hypocreales</taxon>
        <taxon>Nectriaceae</taxon>
        <taxon>Dactylonectria</taxon>
    </lineage>
</organism>
<dbReference type="OrthoDB" id="21502at2759"/>
<dbReference type="PANTHER" id="PTHR31642">
    <property type="entry name" value="TRICHOTHECENE 3-O-ACETYLTRANSFERASE"/>
    <property type="match status" value="1"/>
</dbReference>
<evidence type="ECO:0000313" key="2">
    <source>
        <dbReference type="Proteomes" id="UP000738349"/>
    </source>
</evidence>
<accession>A0A9P9ES44</accession>
<comment type="caution">
    <text evidence="1">The sequence shown here is derived from an EMBL/GenBank/DDBJ whole genome shotgun (WGS) entry which is preliminary data.</text>
</comment>
<evidence type="ECO:0000313" key="1">
    <source>
        <dbReference type="EMBL" id="KAH7143405.1"/>
    </source>
</evidence>
<sequence>MEGLRKVVLGQAHKLSSYPTIPTDTVLQVHYFDDTPLLRNSVQCWTLRFNDALNAEMLRASLSRLLERPGWMKLGGRIRLNDKGKLEIHVPMAFTSQRPALNFHHDSFDVSIDEHPLASTLPAPTSNTPSVQRGPSAFKALGIPPGAPSCLEDYLKSDCPQLTIHVVSFTDATLVSLCWPHIAADAMSLREIGAAWSLVLAGRESDIPPMLSAGEDPMARAGIDPVFAERHALQEQQVQGWWLFLWGIRFILDLLWWRTMETRAVFLPRRTVQELRSEAMASLAATHSSAPFVSDGDVVVAWLAVMATEAILARNSTRTISIANAFDLRGRSASLFPSEKEKGAYVQNAVFPCWTTLPASHILVRKPDALGTVAQAIRETIKTQTTEDSVHALARLTRESLDKSGLPPMFGDTSSFVLSMSNWSKARLFESLDFGPAIVRTTRHGGRHRVSAERTESLVRVKCNPVYYHVQGVSPNNMLARNMAFFTSTPNGDYWINGCFPLQVWNLIESKF</sequence>
<dbReference type="EMBL" id="JAGMUV010000009">
    <property type="protein sequence ID" value="KAH7143405.1"/>
    <property type="molecule type" value="Genomic_DNA"/>
</dbReference>
<dbReference type="InterPro" id="IPR023213">
    <property type="entry name" value="CAT-like_dom_sf"/>
</dbReference>
<dbReference type="Proteomes" id="UP000738349">
    <property type="component" value="Unassembled WGS sequence"/>
</dbReference>
<protein>
    <submittedName>
        <fullName evidence="1">Uncharacterized protein</fullName>
    </submittedName>
</protein>
<reference evidence="1" key="1">
    <citation type="journal article" date="2021" name="Nat. Commun.">
        <title>Genetic determinants of endophytism in the Arabidopsis root mycobiome.</title>
        <authorList>
            <person name="Mesny F."/>
            <person name="Miyauchi S."/>
            <person name="Thiergart T."/>
            <person name="Pickel B."/>
            <person name="Atanasova L."/>
            <person name="Karlsson M."/>
            <person name="Huettel B."/>
            <person name="Barry K.W."/>
            <person name="Haridas S."/>
            <person name="Chen C."/>
            <person name="Bauer D."/>
            <person name="Andreopoulos W."/>
            <person name="Pangilinan J."/>
            <person name="LaButti K."/>
            <person name="Riley R."/>
            <person name="Lipzen A."/>
            <person name="Clum A."/>
            <person name="Drula E."/>
            <person name="Henrissat B."/>
            <person name="Kohler A."/>
            <person name="Grigoriev I.V."/>
            <person name="Martin F.M."/>
            <person name="Hacquard S."/>
        </authorList>
    </citation>
    <scope>NUCLEOTIDE SEQUENCE</scope>
    <source>
        <strain evidence="1">MPI-CAGE-AT-0147</strain>
    </source>
</reference>
<dbReference type="Gene3D" id="3.30.559.10">
    <property type="entry name" value="Chloramphenicol acetyltransferase-like domain"/>
    <property type="match status" value="2"/>
</dbReference>
<dbReference type="PANTHER" id="PTHR31642:SF294">
    <property type="entry name" value="ACETYLTRANSFERASE MATC1"/>
    <property type="match status" value="1"/>
</dbReference>
<keyword evidence="2" id="KW-1185">Reference proteome</keyword>
<dbReference type="InterPro" id="IPR050317">
    <property type="entry name" value="Plant_Fungal_Acyltransferase"/>
</dbReference>
<dbReference type="AlphaFoldDB" id="A0A9P9ES44"/>
<proteinExistence type="predicted"/>